<dbReference type="AlphaFoldDB" id="A0AA88CYW9"/>
<sequence length="192" mass="22092">MTLVQEFFANTKEHRNYKTKIRGIVVKFDEVTINWHLGLVVLEEDDLADYTKKANMLQCGFNFINARLYPTTHVSECSRERALSLLYAIARRIRMNVGAMINATILHAANINNVALPFPSLLTELFKKVGINMADNSVCKVIWALDHNSIIRIWRLHIPHTLDANDDHKQVELEYYQLAHHDGDTSHEGLRL</sequence>
<accession>A0AA88CYW9</accession>
<dbReference type="Pfam" id="PF20167">
    <property type="entry name" value="Transposase_32"/>
    <property type="match status" value="1"/>
</dbReference>
<name>A0AA88CYW9_FICCA</name>
<evidence type="ECO:0000259" key="1">
    <source>
        <dbReference type="Pfam" id="PF20167"/>
    </source>
</evidence>
<protein>
    <recommendedName>
        <fullName evidence="1">Putative plant transposon protein domain-containing protein</fullName>
    </recommendedName>
</protein>
<evidence type="ECO:0000313" key="3">
    <source>
        <dbReference type="Proteomes" id="UP001187192"/>
    </source>
</evidence>
<proteinExistence type="predicted"/>
<reference evidence="2" key="1">
    <citation type="submission" date="2023-07" db="EMBL/GenBank/DDBJ databases">
        <title>draft genome sequence of fig (Ficus carica).</title>
        <authorList>
            <person name="Takahashi T."/>
            <person name="Nishimura K."/>
        </authorList>
    </citation>
    <scope>NUCLEOTIDE SEQUENCE</scope>
</reference>
<evidence type="ECO:0000313" key="2">
    <source>
        <dbReference type="EMBL" id="GMN37210.1"/>
    </source>
</evidence>
<feature type="domain" description="Putative plant transposon protein" evidence="1">
    <location>
        <begin position="2"/>
        <end position="131"/>
    </location>
</feature>
<dbReference type="Proteomes" id="UP001187192">
    <property type="component" value="Unassembled WGS sequence"/>
</dbReference>
<comment type="caution">
    <text evidence="2">The sequence shown here is derived from an EMBL/GenBank/DDBJ whole genome shotgun (WGS) entry which is preliminary data.</text>
</comment>
<dbReference type="InterPro" id="IPR046796">
    <property type="entry name" value="Transposase_32_dom"/>
</dbReference>
<gene>
    <name evidence="2" type="ORF">TIFTF001_042591</name>
</gene>
<organism evidence="2 3">
    <name type="scientific">Ficus carica</name>
    <name type="common">Common fig</name>
    <dbReference type="NCBI Taxonomy" id="3494"/>
    <lineage>
        <taxon>Eukaryota</taxon>
        <taxon>Viridiplantae</taxon>
        <taxon>Streptophyta</taxon>
        <taxon>Embryophyta</taxon>
        <taxon>Tracheophyta</taxon>
        <taxon>Spermatophyta</taxon>
        <taxon>Magnoliopsida</taxon>
        <taxon>eudicotyledons</taxon>
        <taxon>Gunneridae</taxon>
        <taxon>Pentapetalae</taxon>
        <taxon>rosids</taxon>
        <taxon>fabids</taxon>
        <taxon>Rosales</taxon>
        <taxon>Moraceae</taxon>
        <taxon>Ficeae</taxon>
        <taxon>Ficus</taxon>
    </lineage>
</organism>
<dbReference type="EMBL" id="BTGU01002379">
    <property type="protein sequence ID" value="GMN37210.1"/>
    <property type="molecule type" value="Genomic_DNA"/>
</dbReference>
<keyword evidence="3" id="KW-1185">Reference proteome</keyword>